<evidence type="ECO:0000313" key="1">
    <source>
        <dbReference type="EMBL" id="MPM68983.1"/>
    </source>
</evidence>
<reference evidence="1" key="1">
    <citation type="submission" date="2019-08" db="EMBL/GenBank/DDBJ databases">
        <authorList>
            <person name="Kucharzyk K."/>
            <person name="Murdoch R.W."/>
            <person name="Higgins S."/>
            <person name="Loffler F."/>
        </authorList>
    </citation>
    <scope>NUCLEOTIDE SEQUENCE</scope>
</reference>
<proteinExistence type="predicted"/>
<comment type="caution">
    <text evidence="1">The sequence shown here is derived from an EMBL/GenBank/DDBJ whole genome shotgun (WGS) entry which is preliminary data.</text>
</comment>
<organism evidence="1">
    <name type="scientific">bioreactor metagenome</name>
    <dbReference type="NCBI Taxonomy" id="1076179"/>
    <lineage>
        <taxon>unclassified sequences</taxon>
        <taxon>metagenomes</taxon>
        <taxon>ecological metagenomes</taxon>
    </lineage>
</organism>
<accession>A0A645C0X4</accession>
<sequence>MEIVDSHHDVYAYDALGFLPSGADFPSESPEVRCLAIFIVVGFEQADAICCDYPDASGICHGTGQRGEGDAHSHATLYDGGRCYKVSDAQCRPGGFGLHDRGDSLLQGKEGKTRAGFLFETGEYGTSVHWLHVVFLGVVQDRPWSKSNINTKNVKVLGKEKCNP</sequence>
<protein>
    <submittedName>
        <fullName evidence="1">Uncharacterized protein</fullName>
    </submittedName>
</protein>
<dbReference type="EMBL" id="VSSQ01022578">
    <property type="protein sequence ID" value="MPM68983.1"/>
    <property type="molecule type" value="Genomic_DNA"/>
</dbReference>
<dbReference type="AlphaFoldDB" id="A0A645C0X4"/>
<name>A0A645C0X4_9ZZZZ</name>
<gene>
    <name evidence="1" type="ORF">SDC9_115920</name>
</gene>